<dbReference type="SMART" id="SM00448">
    <property type="entry name" value="REC"/>
    <property type="match status" value="1"/>
</dbReference>
<protein>
    <recommendedName>
        <fullName evidence="2">histidine kinase</fullName>
        <ecNumber evidence="2">2.7.13.3</ecNumber>
    </recommendedName>
</protein>
<dbReference type="Proteomes" id="UP000006365">
    <property type="component" value="Chromosome"/>
</dbReference>
<reference evidence="7 8" key="1">
    <citation type="journal article" date="2011" name="Stand. Genomic Sci.">
        <title>Complete genome sequence of Desulfobulbus propionicus type strain (1pr3).</title>
        <authorList>
            <person name="Pagani I."/>
            <person name="Lapidus A."/>
            <person name="Nolan M."/>
            <person name="Lucas S."/>
            <person name="Hammon N."/>
            <person name="Deshpande S."/>
            <person name="Cheng J.F."/>
            <person name="Chertkov O."/>
            <person name="Davenport K."/>
            <person name="Tapia R."/>
            <person name="Han C."/>
            <person name="Goodwin L."/>
            <person name="Pitluck S."/>
            <person name="Liolios K."/>
            <person name="Mavromatis K."/>
            <person name="Ivanova N."/>
            <person name="Mikhailova N."/>
            <person name="Pati A."/>
            <person name="Chen A."/>
            <person name="Palaniappan K."/>
            <person name="Land M."/>
            <person name="Hauser L."/>
            <person name="Chang Y.J."/>
            <person name="Jeffries C.D."/>
            <person name="Detter J.C."/>
            <person name="Brambilla E."/>
            <person name="Kannan K.P."/>
            <person name="Djao O.D."/>
            <person name="Rohde M."/>
            <person name="Pukall R."/>
            <person name="Spring S."/>
            <person name="Goker M."/>
            <person name="Sikorski J."/>
            <person name="Woyke T."/>
            <person name="Bristow J."/>
            <person name="Eisen J.A."/>
            <person name="Markowitz V."/>
            <person name="Hugenholtz P."/>
            <person name="Kyrpides N.C."/>
            <person name="Klenk H.P."/>
        </authorList>
    </citation>
    <scope>NUCLEOTIDE SEQUENCE [LARGE SCALE GENOMIC DNA]</scope>
    <source>
        <strain evidence="8">ATCC 33891 / DSM 2032 / 1pr3</strain>
    </source>
</reference>
<feature type="region of interest" description="Disordered" evidence="5">
    <location>
        <begin position="1"/>
        <end position="20"/>
    </location>
</feature>
<proteinExistence type="predicted"/>
<dbReference type="GO" id="GO:0000155">
    <property type="term" value="F:phosphorelay sensor kinase activity"/>
    <property type="evidence" value="ECO:0007669"/>
    <property type="project" value="InterPro"/>
</dbReference>
<evidence type="ECO:0000256" key="5">
    <source>
        <dbReference type="SAM" id="MobiDB-lite"/>
    </source>
</evidence>
<dbReference type="EC" id="2.7.13.3" evidence="2"/>
<dbReference type="RefSeq" id="WP_015723550.1">
    <property type="nucleotide sequence ID" value="NC_014972.1"/>
</dbReference>
<evidence type="ECO:0000259" key="6">
    <source>
        <dbReference type="PROSITE" id="PS50110"/>
    </source>
</evidence>
<sequence length="220" mass="24504">MDEHNAAPHARDTEDSRLNREHGHALHNIFSIIIANAEMIGEESRGMETLQRRLDRIIAASRRGEQLVDGIRSLSKARHAPRPEPTEQASLPTVADGRLGRVLIVDDEPDVVEILRRYLERAGLQVHGFIDSREALNGLRREPLAYDLVITDLDMPNLGGIELREQLRTIRPDLPVIVITGHEGQCSGGPFSLSGVTEWLSKPINRNHLLDTVGRLLPPA</sequence>
<feature type="domain" description="Response regulatory" evidence="6">
    <location>
        <begin position="101"/>
        <end position="217"/>
    </location>
</feature>
<dbReference type="InterPro" id="IPR011006">
    <property type="entry name" value="CheY-like_superfamily"/>
</dbReference>
<evidence type="ECO:0000256" key="4">
    <source>
        <dbReference type="PROSITE-ProRule" id="PRU00169"/>
    </source>
</evidence>
<organism evidence="7 8">
    <name type="scientific">Desulfobulbus propionicus (strain ATCC 33891 / DSM 2032 / VKM B-1956 / 1pr3)</name>
    <dbReference type="NCBI Taxonomy" id="577650"/>
    <lineage>
        <taxon>Bacteria</taxon>
        <taxon>Pseudomonadati</taxon>
        <taxon>Thermodesulfobacteriota</taxon>
        <taxon>Desulfobulbia</taxon>
        <taxon>Desulfobulbales</taxon>
        <taxon>Desulfobulbaceae</taxon>
        <taxon>Desulfobulbus</taxon>
    </lineage>
</organism>
<gene>
    <name evidence="7" type="ordered locus">Despr_0832</name>
</gene>
<evidence type="ECO:0000256" key="3">
    <source>
        <dbReference type="ARBA" id="ARBA00022553"/>
    </source>
</evidence>
<evidence type="ECO:0000256" key="1">
    <source>
        <dbReference type="ARBA" id="ARBA00000085"/>
    </source>
</evidence>
<dbReference type="KEGG" id="dpr:Despr_0832"/>
<evidence type="ECO:0000256" key="2">
    <source>
        <dbReference type="ARBA" id="ARBA00012438"/>
    </source>
</evidence>
<dbReference type="CDD" id="cd00082">
    <property type="entry name" value="HisKA"/>
    <property type="match status" value="1"/>
</dbReference>
<dbReference type="InterPro" id="IPR001789">
    <property type="entry name" value="Sig_transdc_resp-reg_receiver"/>
</dbReference>
<evidence type="ECO:0000313" key="7">
    <source>
        <dbReference type="EMBL" id="ADW17006.1"/>
    </source>
</evidence>
<dbReference type="AlphaFoldDB" id="A0A7U4DNF5"/>
<dbReference type="EMBL" id="CP002364">
    <property type="protein sequence ID" value="ADW17006.1"/>
    <property type="molecule type" value="Genomic_DNA"/>
</dbReference>
<name>A0A7U4DNF5_DESPD</name>
<dbReference type="InterPro" id="IPR050595">
    <property type="entry name" value="Bact_response_regulator"/>
</dbReference>
<dbReference type="PROSITE" id="PS50110">
    <property type="entry name" value="RESPONSE_REGULATORY"/>
    <property type="match status" value="1"/>
</dbReference>
<comment type="catalytic activity">
    <reaction evidence="1">
        <text>ATP + protein L-histidine = ADP + protein N-phospho-L-histidine.</text>
        <dbReference type="EC" id="2.7.13.3"/>
    </reaction>
</comment>
<dbReference type="InterPro" id="IPR003661">
    <property type="entry name" value="HisK_dim/P_dom"/>
</dbReference>
<feature type="modified residue" description="4-aspartylphosphate" evidence="4">
    <location>
        <position position="152"/>
    </location>
</feature>
<dbReference type="Pfam" id="PF00072">
    <property type="entry name" value="Response_reg"/>
    <property type="match status" value="1"/>
</dbReference>
<dbReference type="PANTHER" id="PTHR44591">
    <property type="entry name" value="STRESS RESPONSE REGULATOR PROTEIN 1"/>
    <property type="match status" value="1"/>
</dbReference>
<evidence type="ECO:0000313" key="8">
    <source>
        <dbReference type="Proteomes" id="UP000006365"/>
    </source>
</evidence>
<dbReference type="SUPFAM" id="SSF52172">
    <property type="entry name" value="CheY-like"/>
    <property type="match status" value="1"/>
</dbReference>
<keyword evidence="8" id="KW-1185">Reference proteome</keyword>
<accession>A0A7U4DNF5</accession>
<dbReference type="Gene3D" id="3.40.50.2300">
    <property type="match status" value="1"/>
</dbReference>
<keyword evidence="3 4" id="KW-0597">Phosphoprotein</keyword>
<dbReference type="PANTHER" id="PTHR44591:SF21">
    <property type="entry name" value="TWO-COMPONENT RESPONSE REGULATOR"/>
    <property type="match status" value="1"/>
</dbReference>